<dbReference type="CDD" id="cd19071">
    <property type="entry name" value="AKR_AKR1-5-like"/>
    <property type="match status" value="1"/>
</dbReference>
<evidence type="ECO:0000313" key="6">
    <source>
        <dbReference type="EMBL" id="KAF9452949.1"/>
    </source>
</evidence>
<sequence length="318" mass="35397">MTGCHGANRTLSTASGLPSFYTLPSGDKIPSVALGVWRADPGQVGDAVKAALKAGYRHIDGAWIYGNEAEVGKAIQESGVSRSDIWITSKLWNSFHAPEDVEPALDESLSKLGTDYLDLYLIHWPVAFKKDKGQEVDYNLTENTYPTWQKLEEMVAKGKVRNIGVSNFNVRRLQKLTANPLKIHPAINQVELNYWNPQPDLLEANHNSCILQWSKQTGLLLEAYSPLGGQNWVKKTLEVPEVKSIAQELGITPAQVITSWHVQRGTVVLPKSVHPSRVIENFHVVPLPQESFDKLEKAAVSHKPERSVNPNWGVDVWN</sequence>
<proteinExistence type="predicted"/>
<reference evidence="6" key="1">
    <citation type="submission" date="2020-11" db="EMBL/GenBank/DDBJ databases">
        <authorList>
            <consortium name="DOE Joint Genome Institute"/>
            <person name="Ahrendt S."/>
            <person name="Riley R."/>
            <person name="Andreopoulos W."/>
            <person name="Labutti K."/>
            <person name="Pangilinan J."/>
            <person name="Ruiz-Duenas F.J."/>
            <person name="Barrasa J.M."/>
            <person name="Sanchez-Garcia M."/>
            <person name="Camarero S."/>
            <person name="Miyauchi S."/>
            <person name="Serrano A."/>
            <person name="Linde D."/>
            <person name="Babiker R."/>
            <person name="Drula E."/>
            <person name="Ayuso-Fernandez I."/>
            <person name="Pacheco R."/>
            <person name="Padilla G."/>
            <person name="Ferreira P."/>
            <person name="Barriuso J."/>
            <person name="Kellner H."/>
            <person name="Castanera R."/>
            <person name="Alfaro M."/>
            <person name="Ramirez L."/>
            <person name="Pisabarro A.G."/>
            <person name="Kuo A."/>
            <person name="Tritt A."/>
            <person name="Lipzen A."/>
            <person name="He G."/>
            <person name="Yan M."/>
            <person name="Ng V."/>
            <person name="Cullen D."/>
            <person name="Martin F."/>
            <person name="Rosso M.-N."/>
            <person name="Henrissat B."/>
            <person name="Hibbett D."/>
            <person name="Martinez A.T."/>
            <person name="Grigoriev I.V."/>
        </authorList>
    </citation>
    <scope>NUCLEOTIDE SEQUENCE</scope>
    <source>
        <strain evidence="6">MF-IS2</strain>
    </source>
</reference>
<dbReference type="AlphaFoldDB" id="A0A9P6C985"/>
<evidence type="ECO:0000313" key="7">
    <source>
        <dbReference type="Proteomes" id="UP000807342"/>
    </source>
</evidence>
<dbReference type="PRINTS" id="PR00069">
    <property type="entry name" value="ALDKETRDTASE"/>
</dbReference>
<dbReference type="Gene3D" id="3.20.20.100">
    <property type="entry name" value="NADP-dependent oxidoreductase domain"/>
    <property type="match status" value="1"/>
</dbReference>
<name>A0A9P6C985_9AGAR</name>
<dbReference type="Pfam" id="PF00248">
    <property type="entry name" value="Aldo_ket_red"/>
    <property type="match status" value="1"/>
</dbReference>
<dbReference type="PIRSF" id="PIRSF000097">
    <property type="entry name" value="AKR"/>
    <property type="match status" value="1"/>
</dbReference>
<dbReference type="PROSITE" id="PS00062">
    <property type="entry name" value="ALDOKETO_REDUCTASE_2"/>
    <property type="match status" value="1"/>
</dbReference>
<protein>
    <submittedName>
        <fullName evidence="6">Aldo/keto reductase</fullName>
    </submittedName>
</protein>
<dbReference type="GO" id="GO:0016616">
    <property type="term" value="F:oxidoreductase activity, acting on the CH-OH group of donors, NAD or NADP as acceptor"/>
    <property type="evidence" value="ECO:0007669"/>
    <property type="project" value="UniProtKB-ARBA"/>
</dbReference>
<dbReference type="Proteomes" id="UP000807342">
    <property type="component" value="Unassembled WGS sequence"/>
</dbReference>
<feature type="binding site" evidence="3">
    <location>
        <position position="123"/>
    </location>
    <ligand>
        <name>substrate</name>
    </ligand>
</feature>
<dbReference type="OrthoDB" id="416253at2759"/>
<dbReference type="SUPFAM" id="SSF51430">
    <property type="entry name" value="NAD(P)-linked oxidoreductase"/>
    <property type="match status" value="1"/>
</dbReference>
<feature type="domain" description="NADP-dependent oxidoreductase" evidence="5">
    <location>
        <begin position="38"/>
        <end position="298"/>
    </location>
</feature>
<gene>
    <name evidence="6" type="ORF">P691DRAFT_659590</name>
</gene>
<evidence type="ECO:0000259" key="5">
    <source>
        <dbReference type="Pfam" id="PF00248"/>
    </source>
</evidence>
<feature type="active site" description="Proton donor" evidence="2">
    <location>
        <position position="65"/>
    </location>
</feature>
<accession>A0A9P6C985</accession>
<keyword evidence="7" id="KW-1185">Reference proteome</keyword>
<feature type="site" description="Lowers pKa of active site Tyr" evidence="4">
    <location>
        <position position="90"/>
    </location>
</feature>
<keyword evidence="1" id="KW-0560">Oxidoreductase</keyword>
<dbReference type="InterPro" id="IPR018170">
    <property type="entry name" value="Aldo/ket_reductase_CS"/>
</dbReference>
<dbReference type="PANTHER" id="PTHR11732">
    <property type="entry name" value="ALDO/KETO REDUCTASE"/>
    <property type="match status" value="1"/>
</dbReference>
<dbReference type="InterPro" id="IPR036812">
    <property type="entry name" value="NAD(P)_OxRdtase_dom_sf"/>
</dbReference>
<organism evidence="6 7">
    <name type="scientific">Macrolepiota fuliginosa MF-IS2</name>
    <dbReference type="NCBI Taxonomy" id="1400762"/>
    <lineage>
        <taxon>Eukaryota</taxon>
        <taxon>Fungi</taxon>
        <taxon>Dikarya</taxon>
        <taxon>Basidiomycota</taxon>
        <taxon>Agaricomycotina</taxon>
        <taxon>Agaricomycetes</taxon>
        <taxon>Agaricomycetidae</taxon>
        <taxon>Agaricales</taxon>
        <taxon>Agaricineae</taxon>
        <taxon>Agaricaceae</taxon>
        <taxon>Macrolepiota</taxon>
    </lineage>
</organism>
<evidence type="ECO:0000256" key="4">
    <source>
        <dbReference type="PIRSR" id="PIRSR000097-3"/>
    </source>
</evidence>
<dbReference type="EMBL" id="MU151066">
    <property type="protein sequence ID" value="KAF9452949.1"/>
    <property type="molecule type" value="Genomic_DNA"/>
</dbReference>
<dbReference type="FunFam" id="3.20.20.100:FF:000002">
    <property type="entry name" value="2,5-diketo-D-gluconic acid reductase A"/>
    <property type="match status" value="1"/>
</dbReference>
<dbReference type="PROSITE" id="PS00798">
    <property type="entry name" value="ALDOKETO_REDUCTASE_1"/>
    <property type="match status" value="1"/>
</dbReference>
<evidence type="ECO:0000256" key="3">
    <source>
        <dbReference type="PIRSR" id="PIRSR000097-2"/>
    </source>
</evidence>
<comment type="caution">
    <text evidence="6">The sequence shown here is derived from an EMBL/GenBank/DDBJ whole genome shotgun (WGS) entry which is preliminary data.</text>
</comment>
<evidence type="ECO:0000256" key="2">
    <source>
        <dbReference type="PIRSR" id="PIRSR000097-1"/>
    </source>
</evidence>
<dbReference type="InterPro" id="IPR020471">
    <property type="entry name" value="AKR"/>
</dbReference>
<dbReference type="InterPro" id="IPR023210">
    <property type="entry name" value="NADP_OxRdtase_dom"/>
</dbReference>
<evidence type="ECO:0000256" key="1">
    <source>
        <dbReference type="ARBA" id="ARBA00023002"/>
    </source>
</evidence>